<dbReference type="VEuPathDB" id="AmoebaDB:FDP41_005080"/>
<dbReference type="Pfam" id="PF00615">
    <property type="entry name" value="RGS"/>
    <property type="match status" value="1"/>
</dbReference>
<dbReference type="Gene3D" id="1.10.167.10">
    <property type="entry name" value="Regulator of G-protein Signalling 4, domain 2"/>
    <property type="match status" value="1"/>
</dbReference>
<evidence type="ECO:0000313" key="4">
    <source>
        <dbReference type="Proteomes" id="UP000444721"/>
    </source>
</evidence>
<feature type="compositionally biased region" description="Low complexity" evidence="1">
    <location>
        <begin position="264"/>
        <end position="285"/>
    </location>
</feature>
<name>A0A6A5BCW6_NAEFO</name>
<dbReference type="VEuPathDB" id="AmoebaDB:NF0058690"/>
<dbReference type="PANTHER" id="PTHR10845:SF192">
    <property type="entry name" value="DOUBLE HIT, ISOFORM B"/>
    <property type="match status" value="1"/>
</dbReference>
<comment type="caution">
    <text evidence="3">The sequence shown here is derived from an EMBL/GenBank/DDBJ whole genome shotgun (WGS) entry which is preliminary data.</text>
</comment>
<evidence type="ECO:0000259" key="2">
    <source>
        <dbReference type="PROSITE" id="PS50132"/>
    </source>
</evidence>
<dbReference type="SUPFAM" id="SSF48097">
    <property type="entry name" value="Regulator of G-protein signaling, RGS"/>
    <property type="match status" value="1"/>
</dbReference>
<dbReference type="EMBL" id="VFQX01000043">
    <property type="protein sequence ID" value="KAF0975753.1"/>
    <property type="molecule type" value="Genomic_DNA"/>
</dbReference>
<keyword evidence="4" id="KW-1185">Reference proteome</keyword>
<proteinExistence type="predicted"/>
<gene>
    <name evidence="3" type="ORF">FDP41_005080</name>
</gene>
<dbReference type="InterPro" id="IPR044926">
    <property type="entry name" value="RGS_subdomain_2"/>
</dbReference>
<dbReference type="RefSeq" id="XP_044560466.1">
    <property type="nucleotide sequence ID" value="XM_044708566.1"/>
</dbReference>
<dbReference type="PANTHER" id="PTHR10845">
    <property type="entry name" value="REGULATOR OF G PROTEIN SIGNALING"/>
    <property type="match status" value="1"/>
</dbReference>
<feature type="domain" description="RGS" evidence="2">
    <location>
        <begin position="34"/>
        <end position="165"/>
    </location>
</feature>
<dbReference type="GeneID" id="68112298"/>
<dbReference type="InterPro" id="IPR016137">
    <property type="entry name" value="RGS"/>
</dbReference>
<evidence type="ECO:0000256" key="1">
    <source>
        <dbReference type="SAM" id="MobiDB-lite"/>
    </source>
</evidence>
<dbReference type="SMART" id="SM00315">
    <property type="entry name" value="RGS"/>
    <property type="match status" value="1"/>
</dbReference>
<evidence type="ECO:0000313" key="3">
    <source>
        <dbReference type="EMBL" id="KAF0975753.1"/>
    </source>
</evidence>
<dbReference type="VEuPathDB" id="AmoebaDB:NfTy_051450"/>
<dbReference type="InterPro" id="IPR036305">
    <property type="entry name" value="RGS_sf"/>
</dbReference>
<sequence length="652" mass="73914">MTTDNALSSTSTVHFSFCPQTAAHEQMIQQYSFKIEAVFDHKEARETFRKFLRKDCLNEEPFIFYEAVEQYNKTRLNRNRYELARDIIDKFILVGSSHELNLSMNDRTELLKRWKQITQTNQDISNEDLQCPLDLFSRIQDLLFIELKVDQFPRFIHSEMFKKFLLKELKRDDHVLDKLGTKWKTSGGAGAGGLSGGAIGGAGGLSGFPTTTTTSSSSSSLIATAAPAMKKRTSSSEDVAAASCSSSNSLSALDWQVSTKASSSRKASLSESSSGTTFSSSLSIHSSHHPLQQHEEEMDSHDSSSTTEEEDHSVDDRIANFYESHSSDHLSTDFSYTTSSFSAMNASHSGSSSSSSFHANTILPILDETNTCITEKDYELALQLHHSYYSDTHNNSSWKVVDEKIGMKTAISPRIYTFNYSKYQHSTSSSKHSLKEISNNLRFYVAQSGIVPGTTREWIDLLYGEHVQKFYNEMYKTRFQVDYYSMNPEKDIPYPTSFMYAEAALPFPFTNRDFIYAKTIIPEQYDLLTGLYDRYVLIMKPSSHHEYPAKTNPIRASHQIIYVVEKYTRASVRYTVFETGDMAGKIPNSFSAKFFKGTAKMMHRKIRKVCEKAYESAQSTAPVRDHDGGLATLKEYEQYLAKKRTEKNTESY</sequence>
<dbReference type="CDD" id="cd07440">
    <property type="entry name" value="RGS"/>
    <property type="match status" value="1"/>
</dbReference>
<dbReference type="SUPFAM" id="SSF55961">
    <property type="entry name" value="Bet v1-like"/>
    <property type="match status" value="1"/>
</dbReference>
<dbReference type="AlphaFoldDB" id="A0A6A5BCW6"/>
<dbReference type="InterPro" id="IPR023393">
    <property type="entry name" value="START-like_dom_sf"/>
</dbReference>
<dbReference type="PROSITE" id="PS50132">
    <property type="entry name" value="RGS"/>
    <property type="match status" value="1"/>
</dbReference>
<reference evidence="3 4" key="1">
    <citation type="journal article" date="2019" name="Sci. Rep.">
        <title>Nanopore sequencing improves the draft genome of the human pathogenic amoeba Naegleria fowleri.</title>
        <authorList>
            <person name="Liechti N."/>
            <person name="Schurch N."/>
            <person name="Bruggmann R."/>
            <person name="Wittwer M."/>
        </authorList>
    </citation>
    <scope>NUCLEOTIDE SEQUENCE [LARGE SCALE GENOMIC DNA]</scope>
    <source>
        <strain evidence="3 4">ATCC 30894</strain>
    </source>
</reference>
<dbReference type="Gene3D" id="3.30.530.20">
    <property type="match status" value="1"/>
</dbReference>
<protein>
    <recommendedName>
        <fullName evidence="2">RGS domain-containing protein</fullName>
    </recommendedName>
</protein>
<dbReference type="Proteomes" id="UP000444721">
    <property type="component" value="Unassembled WGS sequence"/>
</dbReference>
<feature type="region of interest" description="Disordered" evidence="1">
    <location>
        <begin position="264"/>
        <end position="313"/>
    </location>
</feature>
<dbReference type="OrthoDB" id="196547at2759"/>
<organism evidence="3 4">
    <name type="scientific">Naegleria fowleri</name>
    <name type="common">Brain eating amoeba</name>
    <dbReference type="NCBI Taxonomy" id="5763"/>
    <lineage>
        <taxon>Eukaryota</taxon>
        <taxon>Discoba</taxon>
        <taxon>Heterolobosea</taxon>
        <taxon>Tetramitia</taxon>
        <taxon>Eutetramitia</taxon>
        <taxon>Vahlkampfiidae</taxon>
        <taxon>Naegleria</taxon>
    </lineage>
</organism>
<accession>A0A6A5BCW6</accession>